<reference evidence="2 3" key="1">
    <citation type="submission" date="2019-04" db="EMBL/GenBank/DDBJ databases">
        <authorList>
            <person name="Jiang L."/>
        </authorList>
    </citation>
    <scope>NUCLEOTIDE SEQUENCE [LARGE SCALE GENOMIC DNA]</scope>
    <source>
        <strain evidence="2 3">YIM 131853</strain>
    </source>
</reference>
<dbReference type="EMBL" id="SSSM01000005">
    <property type="protein sequence ID" value="THG30228.1"/>
    <property type="molecule type" value="Genomic_DNA"/>
</dbReference>
<accession>A0A4S4FJE6</accession>
<evidence type="ECO:0000259" key="1">
    <source>
        <dbReference type="Pfam" id="PF12680"/>
    </source>
</evidence>
<name>A0A4S4FJE6_9MICO</name>
<evidence type="ECO:0000313" key="2">
    <source>
        <dbReference type="EMBL" id="THG30228.1"/>
    </source>
</evidence>
<sequence length="110" mass="11710">MHANLLGVFGERDPARRAEVIARTYADDVVFADPESVVVGHAAIRDKAQSLIDQSPDFVFTAAGPVLESQDLGYLTWNLGPAGAPPVVKGVDIALVRDGVIAKLYTLILP</sequence>
<dbReference type="Pfam" id="PF12680">
    <property type="entry name" value="SnoaL_2"/>
    <property type="match status" value="1"/>
</dbReference>
<dbReference type="Gene3D" id="3.10.450.50">
    <property type="match status" value="1"/>
</dbReference>
<dbReference type="SUPFAM" id="SSF54427">
    <property type="entry name" value="NTF2-like"/>
    <property type="match status" value="1"/>
</dbReference>
<proteinExistence type="predicted"/>
<dbReference type="InterPro" id="IPR032710">
    <property type="entry name" value="NTF2-like_dom_sf"/>
</dbReference>
<feature type="domain" description="SnoaL-like" evidence="1">
    <location>
        <begin position="15"/>
        <end position="102"/>
    </location>
</feature>
<organism evidence="2 3">
    <name type="scientific">Naasia lichenicola</name>
    <dbReference type="NCBI Taxonomy" id="2565933"/>
    <lineage>
        <taxon>Bacteria</taxon>
        <taxon>Bacillati</taxon>
        <taxon>Actinomycetota</taxon>
        <taxon>Actinomycetes</taxon>
        <taxon>Micrococcales</taxon>
        <taxon>Microbacteriaceae</taxon>
        <taxon>Naasia</taxon>
    </lineage>
</organism>
<dbReference type="OrthoDB" id="7064268at2"/>
<evidence type="ECO:0000313" key="3">
    <source>
        <dbReference type="Proteomes" id="UP000309133"/>
    </source>
</evidence>
<keyword evidence="3" id="KW-1185">Reference proteome</keyword>
<comment type="caution">
    <text evidence="2">The sequence shown here is derived from an EMBL/GenBank/DDBJ whole genome shotgun (WGS) entry which is preliminary data.</text>
</comment>
<dbReference type="Proteomes" id="UP000309133">
    <property type="component" value="Unassembled WGS sequence"/>
</dbReference>
<protein>
    <submittedName>
        <fullName evidence="2">Nuclear transport factor 2 family protein</fullName>
    </submittedName>
</protein>
<dbReference type="AlphaFoldDB" id="A0A4S4FJE6"/>
<gene>
    <name evidence="2" type="ORF">E6C64_13220</name>
</gene>
<dbReference type="InterPro" id="IPR037401">
    <property type="entry name" value="SnoaL-like"/>
</dbReference>